<organism evidence="2 3">
    <name type="scientific">Aduncisulcus paluster</name>
    <dbReference type="NCBI Taxonomy" id="2918883"/>
    <lineage>
        <taxon>Eukaryota</taxon>
        <taxon>Metamonada</taxon>
        <taxon>Carpediemonas-like organisms</taxon>
        <taxon>Aduncisulcus</taxon>
    </lineage>
</organism>
<sequence length="68" mass="8025">MNNDNESSLSHETSQEEVLPTQTGSATTARAEPPEEDKMSEIELLRKEVLILRERTIRRDEREKRKEW</sequence>
<evidence type="ECO:0000313" key="2">
    <source>
        <dbReference type="EMBL" id="GKT24858.1"/>
    </source>
</evidence>
<feature type="region of interest" description="Disordered" evidence="1">
    <location>
        <begin position="1"/>
        <end position="41"/>
    </location>
</feature>
<evidence type="ECO:0000313" key="3">
    <source>
        <dbReference type="Proteomes" id="UP001057375"/>
    </source>
</evidence>
<dbReference type="Proteomes" id="UP001057375">
    <property type="component" value="Unassembled WGS sequence"/>
</dbReference>
<feature type="compositionally biased region" description="Polar residues" evidence="1">
    <location>
        <begin position="1"/>
        <end position="12"/>
    </location>
</feature>
<name>A0ABQ5K5Q5_9EUKA</name>
<proteinExistence type="predicted"/>
<keyword evidence="3" id="KW-1185">Reference proteome</keyword>
<feature type="compositionally biased region" description="Basic and acidic residues" evidence="1">
    <location>
        <begin position="32"/>
        <end position="41"/>
    </location>
</feature>
<gene>
    <name evidence="2" type="ORF">ADUPG1_004613</name>
</gene>
<comment type="caution">
    <text evidence="2">The sequence shown here is derived from an EMBL/GenBank/DDBJ whole genome shotgun (WGS) entry which is preliminary data.</text>
</comment>
<evidence type="ECO:0000256" key="1">
    <source>
        <dbReference type="SAM" id="MobiDB-lite"/>
    </source>
</evidence>
<reference evidence="2" key="1">
    <citation type="submission" date="2022-03" db="EMBL/GenBank/DDBJ databases">
        <title>Draft genome sequence of Aduncisulcus paluster, a free-living microaerophilic Fornicata.</title>
        <authorList>
            <person name="Yuyama I."/>
            <person name="Kume K."/>
            <person name="Tamura T."/>
            <person name="Inagaki Y."/>
            <person name="Hashimoto T."/>
        </authorList>
    </citation>
    <scope>NUCLEOTIDE SEQUENCE</scope>
    <source>
        <strain evidence="2">NY0171</strain>
    </source>
</reference>
<accession>A0ABQ5K5Q5</accession>
<protein>
    <submittedName>
        <fullName evidence="2">Uncharacterized protein</fullName>
    </submittedName>
</protein>
<dbReference type="EMBL" id="BQXS01007044">
    <property type="protein sequence ID" value="GKT24858.1"/>
    <property type="molecule type" value="Genomic_DNA"/>
</dbReference>
<feature type="non-terminal residue" evidence="2">
    <location>
        <position position="68"/>
    </location>
</feature>